<name>A0A6M4IX59_9BACT</name>
<evidence type="ECO:0000256" key="5">
    <source>
        <dbReference type="SAM" id="MobiDB-lite"/>
    </source>
</evidence>
<dbReference type="KEGG" id="ggr:HKW67_19170"/>
<dbReference type="SUPFAM" id="SSF48498">
    <property type="entry name" value="Tetracyclin repressor-like, C-terminal domain"/>
    <property type="match status" value="1"/>
</dbReference>
<dbReference type="PANTHER" id="PTHR30055">
    <property type="entry name" value="HTH-TYPE TRANSCRIPTIONAL REGULATOR RUTR"/>
    <property type="match status" value="1"/>
</dbReference>
<dbReference type="InterPro" id="IPR025996">
    <property type="entry name" value="MT1864/Rv1816-like_C"/>
</dbReference>
<feature type="region of interest" description="Disordered" evidence="5">
    <location>
        <begin position="140"/>
        <end position="161"/>
    </location>
</feature>
<dbReference type="EMBL" id="CP053085">
    <property type="protein sequence ID" value="QJR37482.1"/>
    <property type="molecule type" value="Genomic_DNA"/>
</dbReference>
<dbReference type="PANTHER" id="PTHR30055:SF220">
    <property type="entry name" value="TETR-FAMILY REGULATORY PROTEIN"/>
    <property type="match status" value="1"/>
</dbReference>
<dbReference type="Gene3D" id="1.10.357.10">
    <property type="entry name" value="Tetracycline Repressor, domain 2"/>
    <property type="match status" value="1"/>
</dbReference>
<dbReference type="InterPro" id="IPR036271">
    <property type="entry name" value="Tet_transcr_reg_TetR-rel_C_sf"/>
</dbReference>
<dbReference type="Pfam" id="PF13305">
    <property type="entry name" value="TetR_C_33"/>
    <property type="match status" value="1"/>
</dbReference>
<dbReference type="Pfam" id="PF00440">
    <property type="entry name" value="TetR_N"/>
    <property type="match status" value="1"/>
</dbReference>
<dbReference type="InterPro" id="IPR050109">
    <property type="entry name" value="HTH-type_TetR-like_transc_reg"/>
</dbReference>
<evidence type="ECO:0000256" key="4">
    <source>
        <dbReference type="PROSITE-ProRule" id="PRU00335"/>
    </source>
</evidence>
<dbReference type="InterPro" id="IPR009057">
    <property type="entry name" value="Homeodomain-like_sf"/>
</dbReference>
<evidence type="ECO:0000256" key="3">
    <source>
        <dbReference type="ARBA" id="ARBA00023163"/>
    </source>
</evidence>
<feature type="domain" description="HTH tetR-type" evidence="6">
    <location>
        <begin position="13"/>
        <end position="73"/>
    </location>
</feature>
<evidence type="ECO:0000313" key="8">
    <source>
        <dbReference type="Proteomes" id="UP000500938"/>
    </source>
</evidence>
<feature type="DNA-binding region" description="H-T-H motif" evidence="4">
    <location>
        <begin position="36"/>
        <end position="55"/>
    </location>
</feature>
<keyword evidence="3" id="KW-0804">Transcription</keyword>
<dbReference type="GO" id="GO:0003700">
    <property type="term" value="F:DNA-binding transcription factor activity"/>
    <property type="evidence" value="ECO:0007669"/>
    <property type="project" value="TreeGrafter"/>
</dbReference>
<protein>
    <submittedName>
        <fullName evidence="7">TetR/AcrR family transcriptional regulator</fullName>
    </submittedName>
</protein>
<gene>
    <name evidence="7" type="ORF">HKW67_19170</name>
</gene>
<dbReference type="AlphaFoldDB" id="A0A6M4IX59"/>
<dbReference type="Proteomes" id="UP000500938">
    <property type="component" value="Chromosome"/>
</dbReference>
<evidence type="ECO:0000259" key="6">
    <source>
        <dbReference type="PROSITE" id="PS50977"/>
    </source>
</evidence>
<sequence>MPRKPAASAYHHGDLRRSLLAVAFDILKTKGPEALSLREVARAASVSHQAPYHHFPSRQHLLAALATEGFDDLASRLDEAQRQTQNLETIGQATGVAYVLFAAQNPERFRLMFGGEIGSRAPYPELVDASQRVFALLRRPFGTPPGSRPGRDDDGQVDQHPPASVVANVTAGQNPVVLTLWSTVHGLASLVVDGQVVLSGDALERAALATTQMVWLGVKQTLASAPTSVPTQQSRRPPS</sequence>
<dbReference type="RefSeq" id="WP_171226916.1">
    <property type="nucleotide sequence ID" value="NZ_CP053085.1"/>
</dbReference>
<reference evidence="7 8" key="1">
    <citation type="submission" date="2020-05" db="EMBL/GenBank/DDBJ databases">
        <title>Complete genome sequence of Gemmatimonas greenlandica TET16.</title>
        <authorList>
            <person name="Zeng Y."/>
        </authorList>
    </citation>
    <scope>NUCLEOTIDE SEQUENCE [LARGE SCALE GENOMIC DNA]</scope>
    <source>
        <strain evidence="7 8">TET16</strain>
    </source>
</reference>
<dbReference type="GO" id="GO:0000976">
    <property type="term" value="F:transcription cis-regulatory region binding"/>
    <property type="evidence" value="ECO:0007669"/>
    <property type="project" value="TreeGrafter"/>
</dbReference>
<dbReference type="PROSITE" id="PS50977">
    <property type="entry name" value="HTH_TETR_2"/>
    <property type="match status" value="1"/>
</dbReference>
<evidence type="ECO:0000256" key="2">
    <source>
        <dbReference type="ARBA" id="ARBA00023125"/>
    </source>
</evidence>
<proteinExistence type="predicted"/>
<accession>A0A6M4IX59</accession>
<evidence type="ECO:0000313" key="7">
    <source>
        <dbReference type="EMBL" id="QJR37482.1"/>
    </source>
</evidence>
<keyword evidence="1" id="KW-0805">Transcription regulation</keyword>
<dbReference type="InterPro" id="IPR001647">
    <property type="entry name" value="HTH_TetR"/>
</dbReference>
<dbReference type="SUPFAM" id="SSF46689">
    <property type="entry name" value="Homeodomain-like"/>
    <property type="match status" value="1"/>
</dbReference>
<keyword evidence="2 4" id="KW-0238">DNA-binding</keyword>
<keyword evidence="8" id="KW-1185">Reference proteome</keyword>
<organism evidence="7 8">
    <name type="scientific">Gemmatimonas groenlandica</name>
    <dbReference type="NCBI Taxonomy" id="2732249"/>
    <lineage>
        <taxon>Bacteria</taxon>
        <taxon>Pseudomonadati</taxon>
        <taxon>Gemmatimonadota</taxon>
        <taxon>Gemmatimonadia</taxon>
        <taxon>Gemmatimonadales</taxon>
        <taxon>Gemmatimonadaceae</taxon>
        <taxon>Gemmatimonas</taxon>
    </lineage>
</organism>
<evidence type="ECO:0000256" key="1">
    <source>
        <dbReference type="ARBA" id="ARBA00023015"/>
    </source>
</evidence>